<sequence length="307" mass="33247">MEEKPPSKESFESALHQTLHPQDNSDVPPDGGFRAWMTVAGAWLVLFSTFGYLYSFGVYEDFYVLEFLTDHSPSSISWIGSFQLMMPFTLGIVSGKLFDSGYYTGWGLLYFFDIHALTRKAGPLLPGNRIVDEGPFANLHFAKRRSLATGVVMSGSSAGATVFPIMLNHLIPKMEFAGAVRASGYVVLGCLVLGNLMMRTRPRAARAAPDIRSFFSDAAYLWTILGAGAVGRIAGSYFADLYGPFTLQTVCTFATAATIWAVLGIHGTGTLALVSTLYGLFSGAWLGLSIFLLTSLARNPDEVGLCV</sequence>
<evidence type="ECO:0000256" key="2">
    <source>
        <dbReference type="SAM" id="Phobius"/>
    </source>
</evidence>
<feature type="transmembrane region" description="Helical" evidence="2">
    <location>
        <begin position="147"/>
        <end position="167"/>
    </location>
</feature>
<keyword evidence="2" id="KW-0472">Membrane</keyword>
<keyword evidence="4" id="KW-1185">Reference proteome</keyword>
<gene>
    <name evidence="3" type="ORF">DFH08DRAFT_1089975</name>
</gene>
<feature type="transmembrane region" description="Helical" evidence="2">
    <location>
        <begin position="245"/>
        <end position="265"/>
    </location>
</feature>
<feature type="region of interest" description="Disordered" evidence="1">
    <location>
        <begin position="1"/>
        <end position="26"/>
    </location>
</feature>
<organism evidence="3 4">
    <name type="scientific">Mycena albidolilacea</name>
    <dbReference type="NCBI Taxonomy" id="1033008"/>
    <lineage>
        <taxon>Eukaryota</taxon>
        <taxon>Fungi</taxon>
        <taxon>Dikarya</taxon>
        <taxon>Basidiomycota</taxon>
        <taxon>Agaricomycotina</taxon>
        <taxon>Agaricomycetes</taxon>
        <taxon>Agaricomycetidae</taxon>
        <taxon>Agaricales</taxon>
        <taxon>Marasmiineae</taxon>
        <taxon>Mycenaceae</taxon>
        <taxon>Mycena</taxon>
    </lineage>
</organism>
<dbReference type="InterPro" id="IPR050327">
    <property type="entry name" value="Proton-linked_MCT"/>
</dbReference>
<dbReference type="SUPFAM" id="SSF103473">
    <property type="entry name" value="MFS general substrate transporter"/>
    <property type="match status" value="1"/>
</dbReference>
<evidence type="ECO:0000313" key="3">
    <source>
        <dbReference type="EMBL" id="KAJ7302076.1"/>
    </source>
</evidence>
<protein>
    <recommendedName>
        <fullName evidence="5">MFS general substrate transporter</fullName>
    </recommendedName>
</protein>
<dbReference type="AlphaFoldDB" id="A0AAD7E8N7"/>
<evidence type="ECO:0000313" key="4">
    <source>
        <dbReference type="Proteomes" id="UP001218218"/>
    </source>
</evidence>
<proteinExistence type="predicted"/>
<keyword evidence="2" id="KW-1133">Transmembrane helix</keyword>
<dbReference type="PANTHER" id="PTHR11360:SF177">
    <property type="entry name" value="RIBOFLAVIN TRANSPORTER MCH5"/>
    <property type="match status" value="1"/>
</dbReference>
<dbReference type="EMBL" id="JARIHO010000121">
    <property type="protein sequence ID" value="KAJ7302076.1"/>
    <property type="molecule type" value="Genomic_DNA"/>
</dbReference>
<accession>A0AAD7E8N7</accession>
<feature type="transmembrane region" description="Helical" evidence="2">
    <location>
        <begin position="179"/>
        <end position="198"/>
    </location>
</feature>
<name>A0AAD7E8N7_9AGAR</name>
<feature type="transmembrane region" description="Helical" evidence="2">
    <location>
        <begin position="35"/>
        <end position="55"/>
    </location>
</feature>
<evidence type="ECO:0008006" key="5">
    <source>
        <dbReference type="Google" id="ProtNLM"/>
    </source>
</evidence>
<evidence type="ECO:0000256" key="1">
    <source>
        <dbReference type="SAM" id="MobiDB-lite"/>
    </source>
</evidence>
<dbReference type="PANTHER" id="PTHR11360">
    <property type="entry name" value="MONOCARBOXYLATE TRANSPORTER"/>
    <property type="match status" value="1"/>
</dbReference>
<comment type="caution">
    <text evidence="3">The sequence shown here is derived from an EMBL/GenBank/DDBJ whole genome shotgun (WGS) entry which is preliminary data.</text>
</comment>
<reference evidence="3" key="1">
    <citation type="submission" date="2023-03" db="EMBL/GenBank/DDBJ databases">
        <title>Massive genome expansion in bonnet fungi (Mycena s.s.) driven by repeated elements and novel gene families across ecological guilds.</title>
        <authorList>
            <consortium name="Lawrence Berkeley National Laboratory"/>
            <person name="Harder C.B."/>
            <person name="Miyauchi S."/>
            <person name="Viragh M."/>
            <person name="Kuo A."/>
            <person name="Thoen E."/>
            <person name="Andreopoulos B."/>
            <person name="Lu D."/>
            <person name="Skrede I."/>
            <person name="Drula E."/>
            <person name="Henrissat B."/>
            <person name="Morin E."/>
            <person name="Kohler A."/>
            <person name="Barry K."/>
            <person name="LaButti K."/>
            <person name="Morin E."/>
            <person name="Salamov A."/>
            <person name="Lipzen A."/>
            <person name="Mereny Z."/>
            <person name="Hegedus B."/>
            <person name="Baldrian P."/>
            <person name="Stursova M."/>
            <person name="Weitz H."/>
            <person name="Taylor A."/>
            <person name="Grigoriev I.V."/>
            <person name="Nagy L.G."/>
            <person name="Martin F."/>
            <person name="Kauserud H."/>
        </authorList>
    </citation>
    <scope>NUCLEOTIDE SEQUENCE</scope>
    <source>
        <strain evidence="3">CBHHK002</strain>
    </source>
</reference>
<keyword evidence="2" id="KW-0812">Transmembrane</keyword>
<feature type="transmembrane region" description="Helical" evidence="2">
    <location>
        <begin position="219"/>
        <end position="239"/>
    </location>
</feature>
<feature type="compositionally biased region" description="Basic and acidic residues" evidence="1">
    <location>
        <begin position="1"/>
        <end position="11"/>
    </location>
</feature>
<feature type="compositionally biased region" description="Polar residues" evidence="1">
    <location>
        <begin position="15"/>
        <end position="25"/>
    </location>
</feature>
<dbReference type="InterPro" id="IPR036259">
    <property type="entry name" value="MFS_trans_sf"/>
</dbReference>
<feature type="transmembrane region" description="Helical" evidence="2">
    <location>
        <begin position="277"/>
        <end position="297"/>
    </location>
</feature>
<dbReference type="Proteomes" id="UP001218218">
    <property type="component" value="Unassembled WGS sequence"/>
</dbReference>